<dbReference type="OrthoDB" id="10525873at2759"/>
<gene>
    <name evidence="1" type="ORF">ARMOST_20987</name>
</gene>
<keyword evidence="2" id="KW-1185">Reference proteome</keyword>
<accession>A0A284S8U7</accession>
<protein>
    <submittedName>
        <fullName evidence="1">Uncharacterized protein</fullName>
    </submittedName>
</protein>
<reference evidence="2" key="1">
    <citation type="journal article" date="2017" name="Nat. Ecol. Evol.">
        <title>Genome expansion and lineage-specific genetic innovations in the forest pathogenic fungi Armillaria.</title>
        <authorList>
            <person name="Sipos G."/>
            <person name="Prasanna A.N."/>
            <person name="Walter M.C."/>
            <person name="O'Connor E."/>
            <person name="Balint B."/>
            <person name="Krizsan K."/>
            <person name="Kiss B."/>
            <person name="Hess J."/>
            <person name="Varga T."/>
            <person name="Slot J."/>
            <person name="Riley R."/>
            <person name="Boka B."/>
            <person name="Rigling D."/>
            <person name="Barry K."/>
            <person name="Lee J."/>
            <person name="Mihaltcheva S."/>
            <person name="LaButti K."/>
            <person name="Lipzen A."/>
            <person name="Waldron R."/>
            <person name="Moloney N.M."/>
            <person name="Sperisen C."/>
            <person name="Kredics L."/>
            <person name="Vagvoelgyi C."/>
            <person name="Patrignani A."/>
            <person name="Fitzpatrick D."/>
            <person name="Nagy I."/>
            <person name="Doyle S."/>
            <person name="Anderson J.B."/>
            <person name="Grigoriev I.V."/>
            <person name="Gueldener U."/>
            <person name="Muensterkoetter M."/>
            <person name="Nagy L.G."/>
        </authorList>
    </citation>
    <scope>NUCLEOTIDE SEQUENCE [LARGE SCALE GENOMIC DNA]</scope>
    <source>
        <strain evidence="2">C18/9</strain>
    </source>
</reference>
<dbReference type="EMBL" id="FUEG01000044">
    <property type="protein sequence ID" value="SJL17437.1"/>
    <property type="molecule type" value="Genomic_DNA"/>
</dbReference>
<evidence type="ECO:0000313" key="2">
    <source>
        <dbReference type="Proteomes" id="UP000219338"/>
    </source>
</evidence>
<evidence type="ECO:0000313" key="1">
    <source>
        <dbReference type="EMBL" id="SJL17437.1"/>
    </source>
</evidence>
<sequence>MTISLTTIPRCGGCSTDKFLPLHSQNVALAGNRRHFQESVDQSIRLYRSRVMVSSTIVDPYVFPVTNFSFFLTRMVNRSYSTEVILLKWHPGAFKLINMWYNQGIQIICCLEGLALSDAVLTVLSVSLSERIYQHKLLGPSTSQARILDVVINWAESTRQACSQNPVDNSILRCGILPYGIERWTEQTSVLGGAGDHHLESFSPDLLKPGRYGVNFGTYHRDRNPSVSLSEAVGEKELLILQTNPAILSFNLDSLPPPLSSIVTIRLYPRDEDQLRAPRSGMDATFVTQRLSCMSETSHESQLYFFLKLLPGS</sequence>
<dbReference type="AlphaFoldDB" id="A0A284S8U7"/>
<dbReference type="Proteomes" id="UP000219338">
    <property type="component" value="Unassembled WGS sequence"/>
</dbReference>
<name>A0A284S8U7_ARMOS</name>
<proteinExistence type="predicted"/>
<organism evidence="1 2">
    <name type="scientific">Armillaria ostoyae</name>
    <name type="common">Armillaria root rot fungus</name>
    <dbReference type="NCBI Taxonomy" id="47428"/>
    <lineage>
        <taxon>Eukaryota</taxon>
        <taxon>Fungi</taxon>
        <taxon>Dikarya</taxon>
        <taxon>Basidiomycota</taxon>
        <taxon>Agaricomycotina</taxon>
        <taxon>Agaricomycetes</taxon>
        <taxon>Agaricomycetidae</taxon>
        <taxon>Agaricales</taxon>
        <taxon>Marasmiineae</taxon>
        <taxon>Physalacriaceae</taxon>
        <taxon>Armillaria</taxon>
    </lineage>
</organism>